<protein>
    <submittedName>
        <fullName evidence="1">Uncharacterized protein</fullName>
    </submittedName>
</protein>
<accession>A0ABU4SEE7</accession>
<organism evidence="1 2">
    <name type="scientific">Xenorhabdus santafensis</name>
    <dbReference type="NCBI Taxonomy" id="2582833"/>
    <lineage>
        <taxon>Bacteria</taxon>
        <taxon>Pseudomonadati</taxon>
        <taxon>Pseudomonadota</taxon>
        <taxon>Gammaproteobacteria</taxon>
        <taxon>Enterobacterales</taxon>
        <taxon>Morganellaceae</taxon>
        <taxon>Xenorhabdus</taxon>
    </lineage>
</organism>
<dbReference type="Proteomes" id="UP001271890">
    <property type="component" value="Unassembled WGS sequence"/>
</dbReference>
<gene>
    <name evidence="1" type="ORF">FE392_18005</name>
</gene>
<sequence>MCIQVLCSSHGSDSTSAGVMLTFTDNNIKRIDGIYANILKLMCYSAKEQMEQILEADHLESLLDEAIALGQGKSIIDYIQSKMQKEAA</sequence>
<comment type="caution">
    <text evidence="1">The sequence shown here is derived from an EMBL/GenBank/DDBJ whole genome shotgun (WGS) entry which is preliminary data.</text>
</comment>
<reference evidence="2" key="1">
    <citation type="journal article" date="2024" name="Toxins">
        <title>Genome Sequence Analysis of Native Xenorhabdus Strains Isolated from Entomopathogenic Nematodes in Argentina.</title>
        <authorList>
            <person name="Palma L."/>
            <person name="Frizzo L."/>
            <person name="Kaiser S."/>
            <person name="Berry C."/>
            <person name="Caballero P."/>
            <person name="Bode H.B."/>
            <person name="Del Valle E.E."/>
        </authorList>
    </citation>
    <scope>NUCLEOTIDE SEQUENCE [LARGE SCALE GENOMIC DNA]</scope>
    <source>
        <strain evidence="2">12</strain>
    </source>
</reference>
<evidence type="ECO:0000313" key="1">
    <source>
        <dbReference type="EMBL" id="MDX7989180.1"/>
    </source>
</evidence>
<dbReference type="RefSeq" id="WP_319931550.1">
    <property type="nucleotide sequence ID" value="NZ_VCDN01000100.1"/>
</dbReference>
<proteinExistence type="predicted"/>
<name>A0ABU4SEE7_9GAMM</name>
<keyword evidence="2" id="KW-1185">Reference proteome</keyword>
<evidence type="ECO:0000313" key="2">
    <source>
        <dbReference type="Proteomes" id="UP001271890"/>
    </source>
</evidence>
<dbReference type="EMBL" id="VCDN01000100">
    <property type="protein sequence ID" value="MDX7989180.1"/>
    <property type="molecule type" value="Genomic_DNA"/>
</dbReference>